<organism evidence="3 4">
    <name type="scientific">Nonomuraea endophytica</name>
    <dbReference type="NCBI Taxonomy" id="714136"/>
    <lineage>
        <taxon>Bacteria</taxon>
        <taxon>Bacillati</taxon>
        <taxon>Actinomycetota</taxon>
        <taxon>Actinomycetes</taxon>
        <taxon>Streptosporangiales</taxon>
        <taxon>Streptosporangiaceae</taxon>
        <taxon>Nonomuraea</taxon>
    </lineage>
</organism>
<keyword evidence="2" id="KW-0472">Membrane</keyword>
<accession>A0A7W8EL66</accession>
<keyword evidence="4" id="KW-1185">Reference proteome</keyword>
<evidence type="ECO:0000256" key="1">
    <source>
        <dbReference type="SAM" id="MobiDB-lite"/>
    </source>
</evidence>
<protein>
    <submittedName>
        <fullName evidence="3">Uncharacterized protein</fullName>
    </submittedName>
</protein>
<feature type="transmembrane region" description="Helical" evidence="2">
    <location>
        <begin position="144"/>
        <end position="165"/>
    </location>
</feature>
<evidence type="ECO:0000313" key="4">
    <source>
        <dbReference type="Proteomes" id="UP000568380"/>
    </source>
</evidence>
<evidence type="ECO:0000256" key="2">
    <source>
        <dbReference type="SAM" id="Phobius"/>
    </source>
</evidence>
<feature type="compositionally biased region" description="Low complexity" evidence="1">
    <location>
        <begin position="363"/>
        <end position="376"/>
    </location>
</feature>
<feature type="transmembrane region" description="Helical" evidence="2">
    <location>
        <begin position="261"/>
        <end position="279"/>
    </location>
</feature>
<feature type="transmembrane region" description="Helical" evidence="2">
    <location>
        <begin position="219"/>
        <end position="241"/>
    </location>
</feature>
<name>A0A7W8EL66_9ACTN</name>
<dbReference type="RefSeq" id="WP_184975941.1">
    <property type="nucleotide sequence ID" value="NZ_JACHIN010000028.1"/>
</dbReference>
<keyword evidence="2" id="KW-1133">Transmembrane helix</keyword>
<reference evidence="3 4" key="1">
    <citation type="submission" date="2020-08" db="EMBL/GenBank/DDBJ databases">
        <title>Genomic Encyclopedia of Type Strains, Phase IV (KMG-IV): sequencing the most valuable type-strain genomes for metagenomic binning, comparative biology and taxonomic classification.</title>
        <authorList>
            <person name="Goeker M."/>
        </authorList>
    </citation>
    <scope>NUCLEOTIDE SEQUENCE [LARGE SCALE GENOMIC DNA]</scope>
    <source>
        <strain evidence="3 4">DSM 45385</strain>
    </source>
</reference>
<evidence type="ECO:0000313" key="3">
    <source>
        <dbReference type="EMBL" id="MBB5084985.1"/>
    </source>
</evidence>
<feature type="transmembrane region" description="Helical" evidence="2">
    <location>
        <begin position="185"/>
        <end position="207"/>
    </location>
</feature>
<feature type="region of interest" description="Disordered" evidence="1">
    <location>
        <begin position="1"/>
        <end position="22"/>
    </location>
</feature>
<sequence>MVLTEEHSRAAGPRGRSRREPPAYCADGCRCALWESLGEAEPGVEEPAVPKEHHPDPAVLSYSETCALLGGAQTGLRGLLEAAETMRARRQALIRAHHDADAAVNAYERFVAEGRHAHQVGRACRDERALADRARPAPPTWLRIFRWPAVLVIGAFDVWFFQQYFLDVGYTGADEDPGLVQNLIALVPGIAVVFMVLLSATLVGGLIRRRSADSRVLRFLSGLVPVVYLVLVLGLVGYFAYLRAFDSFSVETGKQVAVDDQVILIGALIGLLTLTSILMKIKGDDPEADAVLVARLRRRRSERRCAKVQASAKASLAKHAEAYSDLRAARDEGLSRFRDAMLEAYRRGILEPRAQQRPGTEVPPALTLPPTLQAPAVNGAGPAKGAAAREYSRLLDDSLVDGAGPLLPEFEDIRQPRPSLGPLPEICRVLARLDPAPLQERWHRVERRLTDDIARLS</sequence>
<feature type="region of interest" description="Disordered" evidence="1">
    <location>
        <begin position="352"/>
        <end position="383"/>
    </location>
</feature>
<gene>
    <name evidence="3" type="ORF">HNR40_010496</name>
</gene>
<dbReference type="AlphaFoldDB" id="A0A7W8EL66"/>
<dbReference type="Proteomes" id="UP000568380">
    <property type="component" value="Unassembled WGS sequence"/>
</dbReference>
<dbReference type="EMBL" id="JACHIN010000028">
    <property type="protein sequence ID" value="MBB5084985.1"/>
    <property type="molecule type" value="Genomic_DNA"/>
</dbReference>
<comment type="caution">
    <text evidence="3">The sequence shown here is derived from an EMBL/GenBank/DDBJ whole genome shotgun (WGS) entry which is preliminary data.</text>
</comment>
<proteinExistence type="predicted"/>
<keyword evidence="2" id="KW-0812">Transmembrane</keyword>